<evidence type="ECO:0000256" key="9">
    <source>
        <dbReference type="ARBA" id="ARBA00022763"/>
    </source>
</evidence>
<dbReference type="SUPFAM" id="SSF56091">
    <property type="entry name" value="DNA ligase/mRNA capping enzyme, catalytic domain"/>
    <property type="match status" value="1"/>
</dbReference>
<dbReference type="InterPro" id="IPR052171">
    <property type="entry name" value="NHEJ_LigD"/>
</dbReference>
<dbReference type="EMBL" id="CP073078">
    <property type="protein sequence ID" value="QUD89267.1"/>
    <property type="molecule type" value="Genomic_DNA"/>
</dbReference>
<protein>
    <recommendedName>
        <fullName evidence="2">DNA ligase (ATP)</fullName>
        <ecNumber evidence="2">6.5.1.1</ecNumber>
    </recommendedName>
    <alternativeName>
        <fullName evidence="19">NHEJ DNA polymerase</fullName>
    </alternativeName>
</protein>
<dbReference type="InterPro" id="IPR014143">
    <property type="entry name" value="NHEJ_ligase_prk"/>
</dbReference>
<sequence length="869" mass="94979">MPASKLTAYRRKRNFALTDEPSGEAHPTSLGALRFVVQKHDATRLHYDLRLEVDGVFKSWAVTRGPSLDPHDRRLAVEVEDHPLAYGDFEGTIPEGQYGGGSVQLWDRGFWAPEKGFDPAKALKAGHLKFVMEGERLHGGWALVRMKDDRPGGRRHNWLLIKHADAAARPGDSELLAEDRSVASGRTMAQIGAGTGSAPKPFMMKAPGRADAVWSSDKDRSGTSAAKRPRQRSKPAQTQLPDFIAPQLCKAVETPPSGPGWAHEIKLDGYRMQLSVEGAAAILRTRKGLDWSDRFAAIAQDASPLPDCAIDGEICAVDPDGQPDFAALQAALADGATADLIFFAFDLLLLESSDLRPQPLTERKARLKALLEQNASQRIRYVEHFETAGRAVLESACRLDLEGVVSKRLDAPYRSGRSETWTKCKCRAGHEVVLGGWTTTQGRFRSLIGGVYHGKKLIHVGRIGTGFGAAKLETLLPELTANEAKTSPFSSAAAPRNGPEVHWLKPVLVAEIEYAGFTADGLIRQASFKGLRMDKPAREVEAEEPAPATETVLKQPGQRVSAKSQADLPGGLRLSHPDRALWPAQNGEPPVTKLELAQYFAAVGEWMLPHIQGRPCSLVRVPDGIDGERFFQRHAMRGASALIRLVKVDGDRQPYLEIDTVEGLIAAAQIAAVELHPWNCRAGSPNKPGRLVFDLDPAPDVGFPAVVAAALEIRDRLERLGLVAFCKTTGGKGLHVVTPLADSNLEWPQAKSFAKAVCAEAAADSPDRFVLNMAKAHRAGRIFLDYLRNDRMATAVAPLSPRARPGAPVSMPLTWNEVQPKLDPSRYAIRTAPALLTRTKAWADWPNAERPLGEAIRRLESRTRPRRRQ</sequence>
<dbReference type="Gene3D" id="3.30.1490.70">
    <property type="match status" value="1"/>
</dbReference>
<dbReference type="Pfam" id="PF01068">
    <property type="entry name" value="DNA_ligase_A_M"/>
    <property type="match status" value="1"/>
</dbReference>
<evidence type="ECO:0000256" key="13">
    <source>
        <dbReference type="ARBA" id="ARBA00022932"/>
    </source>
</evidence>
<evidence type="ECO:0000256" key="15">
    <source>
        <dbReference type="ARBA" id="ARBA00023172"/>
    </source>
</evidence>
<evidence type="ECO:0000256" key="14">
    <source>
        <dbReference type="ARBA" id="ARBA00023125"/>
    </source>
</evidence>
<dbReference type="GO" id="GO:0006310">
    <property type="term" value="P:DNA recombination"/>
    <property type="evidence" value="ECO:0007669"/>
    <property type="project" value="UniProtKB-KW"/>
</dbReference>
<gene>
    <name evidence="23" type="primary">ligD</name>
    <name evidence="23" type="ORF">KCG34_05145</name>
</gene>
<keyword evidence="16" id="KW-0234">DNA repair</keyword>
<keyword evidence="10" id="KW-0378">Hydrolase</keyword>
<evidence type="ECO:0000256" key="8">
    <source>
        <dbReference type="ARBA" id="ARBA00022741"/>
    </source>
</evidence>
<keyword evidence="17" id="KW-0464">Manganese</keyword>
<comment type="cofactor">
    <cofactor evidence="1">
        <name>Mn(2+)</name>
        <dbReference type="ChEBI" id="CHEBI:29035"/>
    </cofactor>
</comment>
<dbReference type="AlphaFoldDB" id="A0A975IVQ7"/>
<evidence type="ECO:0000313" key="24">
    <source>
        <dbReference type="Proteomes" id="UP000676409"/>
    </source>
</evidence>
<dbReference type="RefSeq" id="WP_211939319.1">
    <property type="nucleotide sequence ID" value="NZ_CP073078.1"/>
</dbReference>
<dbReference type="GO" id="GO:0003910">
    <property type="term" value="F:DNA ligase (ATP) activity"/>
    <property type="evidence" value="ECO:0007669"/>
    <property type="project" value="UniProtKB-EC"/>
</dbReference>
<dbReference type="GO" id="GO:0006281">
    <property type="term" value="P:DNA repair"/>
    <property type="evidence" value="ECO:0007669"/>
    <property type="project" value="UniProtKB-KW"/>
</dbReference>
<dbReference type="NCBIfam" id="TIGR02779">
    <property type="entry name" value="NHEJ_ligase_lig"/>
    <property type="match status" value="1"/>
</dbReference>
<evidence type="ECO:0000256" key="4">
    <source>
        <dbReference type="ARBA" id="ARBA00022679"/>
    </source>
</evidence>
<keyword evidence="3 23" id="KW-0436">Ligase</keyword>
<comment type="catalytic activity">
    <reaction evidence="20">
        <text>ATP + (deoxyribonucleotide)n-3'-hydroxyl + 5'-phospho-(deoxyribonucleotide)m = (deoxyribonucleotide)n+m + AMP + diphosphate.</text>
        <dbReference type="EC" id="6.5.1.1"/>
    </reaction>
</comment>
<dbReference type="InterPro" id="IPR033651">
    <property type="entry name" value="PaeLigD_Pol-like"/>
</dbReference>
<keyword evidence="15" id="KW-0233">DNA recombination</keyword>
<evidence type="ECO:0000256" key="21">
    <source>
        <dbReference type="SAM" id="MobiDB-lite"/>
    </source>
</evidence>
<dbReference type="Gene3D" id="3.90.920.10">
    <property type="entry name" value="DNA primase, PRIM domain"/>
    <property type="match status" value="1"/>
</dbReference>
<dbReference type="Pfam" id="PF13298">
    <property type="entry name" value="LigD_N"/>
    <property type="match status" value="1"/>
</dbReference>
<keyword evidence="12" id="KW-0067">ATP-binding</keyword>
<dbReference type="NCBIfam" id="TIGR02778">
    <property type="entry name" value="ligD_pol"/>
    <property type="match status" value="1"/>
</dbReference>
<keyword evidence="6" id="KW-0540">Nuclease</keyword>
<keyword evidence="11" id="KW-0269">Exonuclease</keyword>
<evidence type="ECO:0000256" key="10">
    <source>
        <dbReference type="ARBA" id="ARBA00022801"/>
    </source>
</evidence>
<dbReference type="InterPro" id="IPR014144">
    <property type="entry name" value="LigD_PE_domain"/>
</dbReference>
<keyword evidence="24" id="KW-1185">Reference proteome</keyword>
<dbReference type="InterPro" id="IPR012340">
    <property type="entry name" value="NA-bd_OB-fold"/>
</dbReference>
<evidence type="ECO:0000256" key="11">
    <source>
        <dbReference type="ARBA" id="ARBA00022839"/>
    </source>
</evidence>
<evidence type="ECO:0000256" key="18">
    <source>
        <dbReference type="ARBA" id="ARBA00023268"/>
    </source>
</evidence>
<evidence type="ECO:0000256" key="3">
    <source>
        <dbReference type="ARBA" id="ARBA00022598"/>
    </source>
</evidence>
<dbReference type="Pfam" id="PF21686">
    <property type="entry name" value="LigD_Prim-Pol"/>
    <property type="match status" value="1"/>
</dbReference>
<dbReference type="Gene3D" id="3.30.470.30">
    <property type="entry name" value="DNA ligase/mRNA capping enzyme"/>
    <property type="match status" value="1"/>
</dbReference>
<dbReference type="NCBIfam" id="TIGR02777">
    <property type="entry name" value="LigD_PE_dom"/>
    <property type="match status" value="1"/>
</dbReference>
<evidence type="ECO:0000256" key="1">
    <source>
        <dbReference type="ARBA" id="ARBA00001936"/>
    </source>
</evidence>
<dbReference type="InterPro" id="IPR014145">
    <property type="entry name" value="LigD_pol_dom"/>
</dbReference>
<dbReference type="InterPro" id="IPR014146">
    <property type="entry name" value="LigD_ligase_dom"/>
</dbReference>
<dbReference type="NCBIfam" id="NF004628">
    <property type="entry name" value="PRK05972.1"/>
    <property type="match status" value="1"/>
</dbReference>
<evidence type="ECO:0000256" key="17">
    <source>
        <dbReference type="ARBA" id="ARBA00023211"/>
    </source>
</evidence>
<dbReference type="GO" id="GO:0003887">
    <property type="term" value="F:DNA-directed DNA polymerase activity"/>
    <property type="evidence" value="ECO:0007669"/>
    <property type="project" value="UniProtKB-KW"/>
</dbReference>
<evidence type="ECO:0000256" key="7">
    <source>
        <dbReference type="ARBA" id="ARBA00022723"/>
    </source>
</evidence>
<dbReference type="GO" id="GO:0004527">
    <property type="term" value="F:exonuclease activity"/>
    <property type="evidence" value="ECO:0007669"/>
    <property type="project" value="UniProtKB-KW"/>
</dbReference>
<dbReference type="CDD" id="cd07906">
    <property type="entry name" value="Adenylation_DNA_ligase_LigD_LigC"/>
    <property type="match status" value="1"/>
</dbReference>
<dbReference type="EC" id="6.5.1.1" evidence="2"/>
<dbReference type="Proteomes" id="UP000676409">
    <property type="component" value="Chromosome"/>
</dbReference>
<keyword evidence="5" id="KW-0548">Nucleotidyltransferase</keyword>
<keyword evidence="14" id="KW-0238">DNA-binding</keyword>
<dbReference type="CDD" id="cd07971">
    <property type="entry name" value="OBF_DNA_ligase_LigD"/>
    <property type="match status" value="1"/>
</dbReference>
<dbReference type="NCBIfam" id="TIGR02776">
    <property type="entry name" value="NHEJ_ligase_prk"/>
    <property type="match status" value="1"/>
</dbReference>
<dbReference type="CDD" id="cd04862">
    <property type="entry name" value="PaeLigD_Pol_like"/>
    <property type="match status" value="1"/>
</dbReference>
<feature type="domain" description="ATP-dependent DNA ligase family profile" evidence="22">
    <location>
        <begin position="333"/>
        <end position="469"/>
    </location>
</feature>
<evidence type="ECO:0000313" key="23">
    <source>
        <dbReference type="EMBL" id="QUD89267.1"/>
    </source>
</evidence>
<dbReference type="InterPro" id="IPR012309">
    <property type="entry name" value="DNA_ligase_ATP-dep_C"/>
</dbReference>
<evidence type="ECO:0000256" key="6">
    <source>
        <dbReference type="ARBA" id="ARBA00022722"/>
    </source>
</evidence>
<keyword evidence="7" id="KW-0479">Metal-binding</keyword>
<dbReference type="InterPro" id="IPR012310">
    <property type="entry name" value="DNA_ligase_ATP-dep_cent"/>
</dbReference>
<dbReference type="PANTHER" id="PTHR42705:SF2">
    <property type="entry name" value="BIFUNCTIONAL NON-HOMOLOGOUS END JOINING PROTEIN LIGD"/>
    <property type="match status" value="1"/>
</dbReference>
<keyword evidence="18" id="KW-0511">Multifunctional enzyme</keyword>
<evidence type="ECO:0000256" key="20">
    <source>
        <dbReference type="ARBA" id="ARBA00034003"/>
    </source>
</evidence>
<evidence type="ECO:0000256" key="12">
    <source>
        <dbReference type="ARBA" id="ARBA00022840"/>
    </source>
</evidence>
<dbReference type="GO" id="GO:0005524">
    <property type="term" value="F:ATP binding"/>
    <property type="evidence" value="ECO:0007669"/>
    <property type="project" value="UniProtKB-KW"/>
</dbReference>
<keyword evidence="4" id="KW-0808">Transferase</keyword>
<keyword evidence="9" id="KW-0227">DNA damage</keyword>
<feature type="region of interest" description="Disordered" evidence="21">
    <location>
        <begin position="537"/>
        <end position="572"/>
    </location>
</feature>
<dbReference type="Gene3D" id="2.40.50.140">
    <property type="entry name" value="Nucleic acid-binding proteins"/>
    <property type="match status" value="1"/>
</dbReference>
<dbReference type="GO" id="GO:0046872">
    <property type="term" value="F:metal ion binding"/>
    <property type="evidence" value="ECO:0007669"/>
    <property type="project" value="UniProtKB-KW"/>
</dbReference>
<accession>A0A975IVQ7</accession>
<reference evidence="23" key="1">
    <citation type="submission" date="2021-04" db="EMBL/GenBank/DDBJ databases">
        <title>The complete genome sequence of Caulobacter sp. S6.</title>
        <authorList>
            <person name="Tang Y."/>
            <person name="Ouyang W."/>
            <person name="Liu Q."/>
            <person name="Huang B."/>
            <person name="Guo Z."/>
            <person name="Lei P."/>
        </authorList>
    </citation>
    <scope>NUCLEOTIDE SEQUENCE</scope>
    <source>
        <strain evidence="23">S6</strain>
    </source>
</reference>
<dbReference type="KEGG" id="caul:KCG34_05145"/>
<feature type="region of interest" description="Disordered" evidence="21">
    <location>
        <begin position="191"/>
        <end position="240"/>
    </location>
</feature>
<dbReference type="SUPFAM" id="SSF50249">
    <property type="entry name" value="Nucleic acid-binding proteins"/>
    <property type="match status" value="1"/>
</dbReference>
<name>A0A975IVQ7_9CAUL</name>
<evidence type="ECO:0000256" key="19">
    <source>
        <dbReference type="ARBA" id="ARBA00029943"/>
    </source>
</evidence>
<dbReference type="Pfam" id="PF04679">
    <property type="entry name" value="DNA_ligase_A_C"/>
    <property type="match status" value="1"/>
</dbReference>
<evidence type="ECO:0000256" key="2">
    <source>
        <dbReference type="ARBA" id="ARBA00012727"/>
    </source>
</evidence>
<evidence type="ECO:0000256" key="16">
    <source>
        <dbReference type="ARBA" id="ARBA00023204"/>
    </source>
</evidence>
<keyword evidence="8" id="KW-0547">Nucleotide-binding</keyword>
<keyword evidence="13" id="KW-0239">DNA-directed DNA polymerase</keyword>
<dbReference type="PANTHER" id="PTHR42705">
    <property type="entry name" value="BIFUNCTIONAL NON-HOMOLOGOUS END JOINING PROTEIN LIGD"/>
    <property type="match status" value="1"/>
</dbReference>
<evidence type="ECO:0000256" key="5">
    <source>
        <dbReference type="ARBA" id="ARBA00022695"/>
    </source>
</evidence>
<proteinExistence type="predicted"/>
<dbReference type="GO" id="GO:0003677">
    <property type="term" value="F:DNA binding"/>
    <property type="evidence" value="ECO:0007669"/>
    <property type="project" value="UniProtKB-KW"/>
</dbReference>
<organism evidence="23 24">
    <name type="scientific">Phenylobacterium montanum</name>
    <dbReference type="NCBI Taxonomy" id="2823693"/>
    <lineage>
        <taxon>Bacteria</taxon>
        <taxon>Pseudomonadati</taxon>
        <taxon>Pseudomonadota</taxon>
        <taxon>Alphaproteobacteria</taxon>
        <taxon>Caulobacterales</taxon>
        <taxon>Caulobacteraceae</taxon>
        <taxon>Phenylobacterium</taxon>
    </lineage>
</organism>
<evidence type="ECO:0000259" key="22">
    <source>
        <dbReference type="PROSITE" id="PS50160"/>
    </source>
</evidence>
<dbReference type="PROSITE" id="PS50160">
    <property type="entry name" value="DNA_LIGASE_A3"/>
    <property type="match status" value="1"/>
</dbReference>